<dbReference type="CDD" id="cd01347">
    <property type="entry name" value="ligand_gated_channel"/>
    <property type="match status" value="1"/>
</dbReference>
<keyword evidence="5 12" id="KW-0732">Signal</keyword>
<evidence type="ECO:0000256" key="7">
    <source>
        <dbReference type="ARBA" id="ARBA00023136"/>
    </source>
</evidence>
<dbReference type="SUPFAM" id="SSF56935">
    <property type="entry name" value="Porins"/>
    <property type="match status" value="1"/>
</dbReference>
<feature type="chain" id="PRO_5047545034" evidence="12">
    <location>
        <begin position="25"/>
        <end position="598"/>
    </location>
</feature>
<comment type="similarity">
    <text evidence="10 11">Belongs to the TonB-dependent receptor family.</text>
</comment>
<evidence type="ECO:0000256" key="2">
    <source>
        <dbReference type="ARBA" id="ARBA00022448"/>
    </source>
</evidence>
<evidence type="ECO:0000256" key="5">
    <source>
        <dbReference type="ARBA" id="ARBA00022729"/>
    </source>
</evidence>
<evidence type="ECO:0000313" key="16">
    <source>
        <dbReference type="Proteomes" id="UP000221384"/>
    </source>
</evidence>
<dbReference type="InterPro" id="IPR000531">
    <property type="entry name" value="Beta-barrel_TonB"/>
</dbReference>
<dbReference type="InterPro" id="IPR037066">
    <property type="entry name" value="Plug_dom_sf"/>
</dbReference>
<evidence type="ECO:0000256" key="9">
    <source>
        <dbReference type="ARBA" id="ARBA00023237"/>
    </source>
</evidence>
<dbReference type="Pfam" id="PF07715">
    <property type="entry name" value="Plug"/>
    <property type="match status" value="1"/>
</dbReference>
<dbReference type="Gene3D" id="2.170.130.10">
    <property type="entry name" value="TonB-dependent receptor, plug domain"/>
    <property type="match status" value="1"/>
</dbReference>
<accession>A0ABX4LXA7</accession>
<feature type="domain" description="TonB-dependent receptor-like beta-barrel" evidence="13">
    <location>
        <begin position="183"/>
        <end position="572"/>
    </location>
</feature>
<gene>
    <name evidence="15" type="ORF">CPG37_00325</name>
</gene>
<organism evidence="15 16">
    <name type="scientific">Malaciobacter canalis</name>
    <dbReference type="NCBI Taxonomy" id="1912871"/>
    <lineage>
        <taxon>Bacteria</taxon>
        <taxon>Pseudomonadati</taxon>
        <taxon>Campylobacterota</taxon>
        <taxon>Epsilonproteobacteria</taxon>
        <taxon>Campylobacterales</taxon>
        <taxon>Arcobacteraceae</taxon>
        <taxon>Malaciobacter</taxon>
    </lineage>
</organism>
<evidence type="ECO:0000259" key="13">
    <source>
        <dbReference type="Pfam" id="PF00593"/>
    </source>
</evidence>
<dbReference type="PANTHER" id="PTHR30069:SF29">
    <property type="entry name" value="HEMOGLOBIN AND HEMOGLOBIN-HAPTOGLOBIN-BINDING PROTEIN 1-RELATED"/>
    <property type="match status" value="1"/>
</dbReference>
<keyword evidence="8 15" id="KW-0675">Receptor</keyword>
<evidence type="ECO:0000256" key="6">
    <source>
        <dbReference type="ARBA" id="ARBA00023077"/>
    </source>
</evidence>
<protein>
    <submittedName>
        <fullName evidence="15">TonB-dependent receptor</fullName>
    </submittedName>
</protein>
<evidence type="ECO:0000256" key="4">
    <source>
        <dbReference type="ARBA" id="ARBA00022692"/>
    </source>
</evidence>
<keyword evidence="9 10" id="KW-0998">Cell outer membrane</keyword>
<comment type="caution">
    <text evidence="15">The sequence shown here is derived from an EMBL/GenBank/DDBJ whole genome shotgun (WGS) entry which is preliminary data.</text>
</comment>
<dbReference type="EMBL" id="NWVW01000001">
    <property type="protein sequence ID" value="PHO10926.1"/>
    <property type="molecule type" value="Genomic_DNA"/>
</dbReference>
<sequence>MKQNKKLSTSLVASLLIATTTACAKYDITPITITSASKTEQSIKDVTANVDVITKEEIEEKRFTTVSEALSTLPGVSTISNGGMGQLDSLFIRGIDTKRILVLVDGIRYNEPTGLSGAPLAQLMINDIERIEVVKGSQSGIWGADASGGIVNIITSNSKKGFHGNALVEAGSFNTRKYIASINNRTENYYIKFNANRISTDGYSSFEAKKSSPDYGKRWDDLGLERDGYSNNTYNILGGINLNQNNQINFLYKNIDSEYDYDNSNSDNKENKTYLNHYFKLVDYKYKNNYFSTKLAMSQGKFDRRQGDTFHTKSIVNEFLINTNISYLKNSNLMFGLNKQNFEDEFNEQKYQTEAVFISNNTKLGKFNLTQVLRYDNNNAFDEKITGKIGVKYNFNKDFYISSNYGTAYNAPTLGNLSYTPSLEPETTKSFDLNLAYKGLTFTYFENKIENMINYTFVPSFQYLNEDGISRFKGYELSYKKDILDDTFLSLNYTHLSAKDANGETLSRRVKRELGFSLDYYGFSKVHLNLNGSYIGDRFDNKVQTGRYTLFNSVINYSINDKTKLYLKLDNITDKYYQTVDGYATAGRSAYVGLKVSF</sequence>
<evidence type="ECO:0000256" key="3">
    <source>
        <dbReference type="ARBA" id="ARBA00022452"/>
    </source>
</evidence>
<evidence type="ECO:0000256" key="12">
    <source>
        <dbReference type="SAM" id="SignalP"/>
    </source>
</evidence>
<keyword evidence="3 10" id="KW-1134">Transmembrane beta strand</keyword>
<evidence type="ECO:0000256" key="1">
    <source>
        <dbReference type="ARBA" id="ARBA00004571"/>
    </source>
</evidence>
<evidence type="ECO:0000256" key="11">
    <source>
        <dbReference type="RuleBase" id="RU003357"/>
    </source>
</evidence>
<keyword evidence="6 11" id="KW-0798">TonB box</keyword>
<keyword evidence="7 10" id="KW-0472">Membrane</keyword>
<dbReference type="PROSITE" id="PS51257">
    <property type="entry name" value="PROKAR_LIPOPROTEIN"/>
    <property type="match status" value="1"/>
</dbReference>
<evidence type="ECO:0000256" key="8">
    <source>
        <dbReference type="ARBA" id="ARBA00023170"/>
    </source>
</evidence>
<evidence type="ECO:0000313" key="15">
    <source>
        <dbReference type="EMBL" id="PHO10926.1"/>
    </source>
</evidence>
<dbReference type="Pfam" id="PF00593">
    <property type="entry name" value="TonB_dep_Rec_b-barrel"/>
    <property type="match status" value="1"/>
</dbReference>
<dbReference type="Proteomes" id="UP000221384">
    <property type="component" value="Unassembled WGS sequence"/>
</dbReference>
<feature type="domain" description="TonB-dependent receptor plug" evidence="14">
    <location>
        <begin position="43"/>
        <end position="150"/>
    </location>
</feature>
<dbReference type="RefSeq" id="WP_099333308.1">
    <property type="nucleotide sequence ID" value="NZ_CP042812.1"/>
</dbReference>
<name>A0ABX4LXA7_9BACT</name>
<dbReference type="InterPro" id="IPR012910">
    <property type="entry name" value="Plug_dom"/>
</dbReference>
<proteinExistence type="inferred from homology"/>
<dbReference type="InterPro" id="IPR039426">
    <property type="entry name" value="TonB-dep_rcpt-like"/>
</dbReference>
<dbReference type="PANTHER" id="PTHR30069">
    <property type="entry name" value="TONB-DEPENDENT OUTER MEMBRANE RECEPTOR"/>
    <property type="match status" value="1"/>
</dbReference>
<reference evidence="15 16" key="1">
    <citation type="submission" date="2017-09" db="EMBL/GenBank/DDBJ databases">
        <authorList>
            <person name="Perez-Cataluna A."/>
            <person name="Figueras M.J."/>
            <person name="Salas-Masso N."/>
        </authorList>
    </citation>
    <scope>NUCLEOTIDE SEQUENCE [LARGE SCALE GENOMIC DNA]</scope>
    <source>
        <strain evidence="15 16">F138-33</strain>
    </source>
</reference>
<dbReference type="Gene3D" id="2.40.170.20">
    <property type="entry name" value="TonB-dependent receptor, beta-barrel domain"/>
    <property type="match status" value="1"/>
</dbReference>
<dbReference type="PROSITE" id="PS52016">
    <property type="entry name" value="TONB_DEPENDENT_REC_3"/>
    <property type="match status" value="1"/>
</dbReference>
<evidence type="ECO:0000259" key="14">
    <source>
        <dbReference type="Pfam" id="PF07715"/>
    </source>
</evidence>
<keyword evidence="2 10" id="KW-0813">Transport</keyword>
<evidence type="ECO:0000256" key="10">
    <source>
        <dbReference type="PROSITE-ProRule" id="PRU01360"/>
    </source>
</evidence>
<keyword evidence="16" id="KW-1185">Reference proteome</keyword>
<keyword evidence="4 10" id="KW-0812">Transmembrane</keyword>
<feature type="signal peptide" evidence="12">
    <location>
        <begin position="1"/>
        <end position="24"/>
    </location>
</feature>
<dbReference type="InterPro" id="IPR036942">
    <property type="entry name" value="Beta-barrel_TonB_sf"/>
</dbReference>
<comment type="subcellular location">
    <subcellularLocation>
        <location evidence="1 10">Cell outer membrane</location>
        <topology evidence="1 10">Multi-pass membrane protein</topology>
    </subcellularLocation>
</comment>